<keyword evidence="2" id="KW-0472">Membrane</keyword>
<gene>
    <name evidence="3" type="ORF">ANANG_G00267830</name>
</gene>
<reference evidence="3" key="1">
    <citation type="submission" date="2021-01" db="EMBL/GenBank/DDBJ databases">
        <title>A chromosome-scale assembly of European eel, Anguilla anguilla.</title>
        <authorList>
            <person name="Henkel C."/>
            <person name="Jong-Raadsen S.A."/>
            <person name="Dufour S."/>
            <person name="Weltzien F.-A."/>
            <person name="Palstra A.P."/>
            <person name="Pelster B."/>
            <person name="Spaink H.P."/>
            <person name="Van Den Thillart G.E."/>
            <person name="Jansen H."/>
            <person name="Zahm M."/>
            <person name="Klopp C."/>
            <person name="Cedric C."/>
            <person name="Louis A."/>
            <person name="Berthelot C."/>
            <person name="Parey E."/>
            <person name="Roest Crollius H."/>
            <person name="Montfort J."/>
            <person name="Robinson-Rechavi M."/>
            <person name="Bucao C."/>
            <person name="Bouchez O."/>
            <person name="Gislard M."/>
            <person name="Lluch J."/>
            <person name="Milhes M."/>
            <person name="Lampietro C."/>
            <person name="Lopez Roques C."/>
            <person name="Donnadieu C."/>
            <person name="Braasch I."/>
            <person name="Desvignes T."/>
            <person name="Postlethwait J."/>
            <person name="Bobe J."/>
            <person name="Guiguen Y."/>
            <person name="Dirks R."/>
        </authorList>
    </citation>
    <scope>NUCLEOTIDE SEQUENCE</scope>
    <source>
        <strain evidence="3">Tag_6206</strain>
        <tissue evidence="3">Liver</tissue>
    </source>
</reference>
<name>A0A9D3LQG4_ANGAN</name>
<dbReference type="EMBL" id="JAFIRN010000015">
    <property type="protein sequence ID" value="KAG5835036.1"/>
    <property type="molecule type" value="Genomic_DNA"/>
</dbReference>
<evidence type="ECO:0000313" key="3">
    <source>
        <dbReference type="EMBL" id="KAG5835036.1"/>
    </source>
</evidence>
<evidence type="ECO:0000256" key="2">
    <source>
        <dbReference type="SAM" id="Phobius"/>
    </source>
</evidence>
<feature type="region of interest" description="Disordered" evidence="1">
    <location>
        <begin position="226"/>
        <end position="262"/>
    </location>
</feature>
<keyword evidence="2" id="KW-1133">Transmembrane helix</keyword>
<organism evidence="3 4">
    <name type="scientific">Anguilla anguilla</name>
    <name type="common">European freshwater eel</name>
    <name type="synonym">Muraena anguilla</name>
    <dbReference type="NCBI Taxonomy" id="7936"/>
    <lineage>
        <taxon>Eukaryota</taxon>
        <taxon>Metazoa</taxon>
        <taxon>Chordata</taxon>
        <taxon>Craniata</taxon>
        <taxon>Vertebrata</taxon>
        <taxon>Euteleostomi</taxon>
        <taxon>Actinopterygii</taxon>
        <taxon>Neopterygii</taxon>
        <taxon>Teleostei</taxon>
        <taxon>Anguilliformes</taxon>
        <taxon>Anguillidae</taxon>
        <taxon>Anguilla</taxon>
    </lineage>
</organism>
<feature type="transmembrane region" description="Helical" evidence="2">
    <location>
        <begin position="145"/>
        <end position="173"/>
    </location>
</feature>
<proteinExistence type="predicted"/>
<keyword evidence="4" id="KW-1185">Reference proteome</keyword>
<evidence type="ECO:0000256" key="1">
    <source>
        <dbReference type="SAM" id="MobiDB-lite"/>
    </source>
</evidence>
<dbReference type="AlphaFoldDB" id="A0A9D3LQG4"/>
<evidence type="ECO:0000313" key="4">
    <source>
        <dbReference type="Proteomes" id="UP001044222"/>
    </source>
</evidence>
<keyword evidence="2" id="KW-0812">Transmembrane</keyword>
<comment type="caution">
    <text evidence="3">The sequence shown here is derived from an EMBL/GenBank/DDBJ whole genome shotgun (WGS) entry which is preliminary data.</text>
</comment>
<protein>
    <submittedName>
        <fullName evidence="3">Uncharacterized protein</fullName>
    </submittedName>
</protein>
<sequence length="262" mass="26968">MFSNSTVLWNILGISESDCMFSNSAVSSEMALVPPSRPTAMALSLSPAAVCQCFTLVSLCTSVADPNWIQISNSSDPNSRQLIYGVAFTLHAAQNLTDTAPLGGVNGWGMSLLYALAGVCYSGILLSSSSFLFDFLGGSRTHPRLVAALHVSAAVLCLGAIGVCAACFCVIVHNLRKGLIGRFWDGGVSGPGGAGLQPYPGESFYIAVLALLFSGVAAGLSLSGTSQPTPGGDYVPIGSGDSDSEPPPAREPGEELGEVFPE</sequence>
<accession>A0A9D3LQG4</accession>
<feature type="transmembrane region" description="Helical" evidence="2">
    <location>
        <begin position="112"/>
        <end position="133"/>
    </location>
</feature>
<dbReference type="Proteomes" id="UP001044222">
    <property type="component" value="Chromosome 15"/>
</dbReference>
<feature type="transmembrane region" description="Helical" evidence="2">
    <location>
        <begin position="204"/>
        <end position="222"/>
    </location>
</feature>